<keyword evidence="3" id="KW-1185">Reference proteome</keyword>
<dbReference type="Proteomes" id="UP000527324">
    <property type="component" value="Unassembled WGS sequence"/>
</dbReference>
<accession>A0A7W9C7S1</accession>
<proteinExistence type="predicted"/>
<organism evidence="2 3">
    <name type="scientific">Brevundimonas aurantiaca</name>
    <dbReference type="NCBI Taxonomy" id="74316"/>
    <lineage>
        <taxon>Bacteria</taxon>
        <taxon>Pseudomonadati</taxon>
        <taxon>Pseudomonadota</taxon>
        <taxon>Alphaproteobacteria</taxon>
        <taxon>Caulobacterales</taxon>
        <taxon>Caulobacteraceae</taxon>
        <taxon>Brevundimonas</taxon>
    </lineage>
</organism>
<name>A0A7W9C7S1_9CAUL</name>
<evidence type="ECO:0000313" key="2">
    <source>
        <dbReference type="EMBL" id="MBB5740686.1"/>
    </source>
</evidence>
<dbReference type="InterPro" id="IPR011083">
    <property type="entry name" value="Phage_tail_collar_dom"/>
</dbReference>
<dbReference type="Pfam" id="PF07484">
    <property type="entry name" value="Collar"/>
    <property type="match status" value="1"/>
</dbReference>
<sequence>MSTVFLGQIMMTGFNYAQRGFARCDGAILSIAQNNALYALLGVTYGGDGVTTFKLPDLRGRTPVGGFPSQNPSWQPAPYGMGQVGGVETVSLRADQNGPHTHAMMATTAEGVSPYLDGAQTLAQASAPGMLYGQPQNLIPLAGNPTSIAGGGQPHDNMQPFQVINFNIALQGVFPSRN</sequence>
<dbReference type="AlphaFoldDB" id="A0A7W9C7S1"/>
<comment type="caution">
    <text evidence="2">The sequence shown here is derived from an EMBL/GenBank/DDBJ whole genome shotgun (WGS) entry which is preliminary data.</text>
</comment>
<dbReference type="EMBL" id="JACHOQ010000006">
    <property type="protein sequence ID" value="MBB5740686.1"/>
    <property type="molecule type" value="Genomic_DNA"/>
</dbReference>
<dbReference type="Gene3D" id="3.90.1340.10">
    <property type="entry name" value="Phage tail collar domain"/>
    <property type="match status" value="1"/>
</dbReference>
<evidence type="ECO:0000259" key="1">
    <source>
        <dbReference type="Pfam" id="PF07484"/>
    </source>
</evidence>
<dbReference type="SUPFAM" id="SSF88874">
    <property type="entry name" value="Receptor-binding domain of short tail fibre protein gp12"/>
    <property type="match status" value="1"/>
</dbReference>
<dbReference type="GeneID" id="88838951"/>
<evidence type="ECO:0000313" key="3">
    <source>
        <dbReference type="Proteomes" id="UP000527324"/>
    </source>
</evidence>
<protein>
    <submittedName>
        <fullName evidence="2">Microcystin-dependent protein</fullName>
    </submittedName>
</protein>
<dbReference type="RefSeq" id="WP_182713117.1">
    <property type="nucleotide sequence ID" value="NZ_CAJFZW010000042.1"/>
</dbReference>
<feature type="domain" description="Phage tail collar" evidence="1">
    <location>
        <begin position="7"/>
        <end position="63"/>
    </location>
</feature>
<dbReference type="InterPro" id="IPR037053">
    <property type="entry name" value="Phage_tail_collar_dom_sf"/>
</dbReference>
<gene>
    <name evidence="2" type="ORF">GGQ93_002415</name>
</gene>
<reference evidence="2 3" key="1">
    <citation type="submission" date="2020-08" db="EMBL/GenBank/DDBJ databases">
        <title>Genomic Encyclopedia of Type Strains, Phase IV (KMG-IV): sequencing the most valuable type-strain genomes for metagenomic binning, comparative biology and taxonomic classification.</title>
        <authorList>
            <person name="Goeker M."/>
        </authorList>
    </citation>
    <scope>NUCLEOTIDE SEQUENCE [LARGE SCALE GENOMIC DNA]</scope>
    <source>
        <strain evidence="2 3">DSM 4731</strain>
    </source>
</reference>